<dbReference type="AlphaFoldDB" id="A0AAT9GHH7"/>
<dbReference type="SUPFAM" id="SSF56300">
    <property type="entry name" value="Metallo-dependent phosphatases"/>
    <property type="match status" value="1"/>
</dbReference>
<evidence type="ECO:0000259" key="3">
    <source>
        <dbReference type="Pfam" id="PF12850"/>
    </source>
</evidence>
<keyword evidence="2" id="KW-0479">Metal-binding</keyword>
<accession>A0AAT9GHH7</accession>
<reference evidence="4" key="1">
    <citation type="submission" date="2024-02" db="EMBL/GenBank/DDBJ databases">
        <title>Sediminibacterium planktonica sp. nov. and Sediminibacterium longus sp. nov., isolated from surface lake and river water.</title>
        <authorList>
            <person name="Watanabe K."/>
            <person name="Takemine S."/>
            <person name="Ishii Y."/>
            <person name="Ogata Y."/>
            <person name="Shindo C."/>
            <person name="Suda W."/>
        </authorList>
    </citation>
    <scope>NUCLEOTIDE SEQUENCE</scope>
    <source>
        <strain evidence="4">KACHI17</strain>
    </source>
</reference>
<dbReference type="InterPro" id="IPR029052">
    <property type="entry name" value="Metallo-depent_PP-like"/>
</dbReference>
<dbReference type="InterPro" id="IPR000979">
    <property type="entry name" value="Phosphodiesterase_MJ0936/Vps29"/>
</dbReference>
<comment type="similarity">
    <text evidence="1 2">Belongs to the metallophosphoesterase superfamily. YfcE family.</text>
</comment>
<dbReference type="Gene3D" id="3.60.21.10">
    <property type="match status" value="1"/>
</dbReference>
<dbReference type="NCBIfam" id="TIGR00040">
    <property type="entry name" value="yfcE"/>
    <property type="match status" value="1"/>
</dbReference>
<protein>
    <recommendedName>
        <fullName evidence="2">Phosphoesterase</fullName>
        <ecNumber evidence="2">3.1.4.-</ecNumber>
    </recommendedName>
</protein>
<dbReference type="Pfam" id="PF12850">
    <property type="entry name" value="Metallophos_2"/>
    <property type="match status" value="1"/>
</dbReference>
<evidence type="ECO:0000256" key="2">
    <source>
        <dbReference type="RuleBase" id="RU362039"/>
    </source>
</evidence>
<evidence type="ECO:0000256" key="1">
    <source>
        <dbReference type="ARBA" id="ARBA00008950"/>
    </source>
</evidence>
<name>A0AAT9GHH7_9BACT</name>
<dbReference type="GO" id="GO:0046872">
    <property type="term" value="F:metal ion binding"/>
    <property type="evidence" value="ECO:0007669"/>
    <property type="project" value="UniProtKB-KW"/>
</dbReference>
<dbReference type="EC" id="3.1.4.-" evidence="2"/>
<dbReference type="GO" id="GO:0016787">
    <property type="term" value="F:hydrolase activity"/>
    <property type="evidence" value="ECO:0007669"/>
    <property type="project" value="UniProtKB-UniRule"/>
</dbReference>
<comment type="cofactor">
    <cofactor evidence="2">
        <name>a divalent metal cation</name>
        <dbReference type="ChEBI" id="CHEBI:60240"/>
    </cofactor>
</comment>
<dbReference type="EMBL" id="AP029612">
    <property type="protein sequence ID" value="BFG70112.1"/>
    <property type="molecule type" value="Genomic_DNA"/>
</dbReference>
<organism evidence="4">
    <name type="scientific">Sediminibacterium sp. KACHI17</name>
    <dbReference type="NCBI Taxonomy" id="1751071"/>
    <lineage>
        <taxon>Bacteria</taxon>
        <taxon>Pseudomonadati</taxon>
        <taxon>Bacteroidota</taxon>
        <taxon>Chitinophagia</taxon>
        <taxon>Chitinophagales</taxon>
        <taxon>Chitinophagaceae</taxon>
        <taxon>Sediminibacterium</taxon>
    </lineage>
</organism>
<gene>
    <name evidence="4" type="ORF">KACHI17_09930</name>
</gene>
<dbReference type="InterPro" id="IPR024654">
    <property type="entry name" value="Calcineurin-like_PHP_lpxH"/>
</dbReference>
<feature type="domain" description="Calcineurin-like phosphoesterase" evidence="3">
    <location>
        <begin position="3"/>
        <end position="150"/>
    </location>
</feature>
<evidence type="ECO:0000313" key="4">
    <source>
        <dbReference type="EMBL" id="BFG70112.1"/>
    </source>
</evidence>
<sequence length="164" mass="18663">MKKIGILSDTHGFLDEAVFRHFEDCDEIWHAGDFGNDALAEQLRGFKPLRGVCGNIDGQDIRSHYPELLQWNCEGVRVMMLHIGGYPPKYNSRSKPLIQQYSPQLFISGHSHILKVMYDDVLNCLHINPGAAGKHGWHKVRTLVRLDIDGNEMKNCRIIELGAR</sequence>
<dbReference type="RefSeq" id="WP_353550401.1">
    <property type="nucleotide sequence ID" value="NZ_AP029612.1"/>
</dbReference>
<proteinExistence type="inferred from homology"/>